<dbReference type="InterPro" id="IPR019734">
    <property type="entry name" value="TPR_rpt"/>
</dbReference>
<dbReference type="AlphaFoldDB" id="A0A382CI27"/>
<dbReference type="InterPro" id="IPR050498">
    <property type="entry name" value="Ycf3"/>
</dbReference>
<sequence>LGKPALKNIHQRFEIYRVILPWHDRRKKQDPNFTAEKDRRRRSRMRGETPKVAHQKQQSTNRSVIYGGLAVVIIMAAVFLYRNSFSNVNKDRGRSIAVLPFENMTAGTGSDYFSDGITEDIISKLSEIKDLRVIARTSVLQYKETTKSVLDIANELEVNTILEGSIRRIDNEVRVVAQLIDIRTDDHLWAGTYDRNLDDIFAVQSDIARNIANALQSKLTASEEKNILDNPTVNTKAYEYYREGLTKYYTYSFDGFNDAIKNYNNALNIDPNYALVYAELANAYGQLFIINQEQEYLEKGFSSVDKALTIQTDLAEAYKAKALLEYAQSNGMKSLENNIKATELKPGYYDAIANVGNTYTELGDLSEALRWQEKSYHLNPYSLQADWHLAQALFMLEENEKAMESVIKGIQKFSQGFRCPSILFHHRLNASELNRAEKVLIDLEKVRKSDNSIHDLWTIYYFIGGDVEKALESTKNSPFPTDYSKLYHAGIHAKAGNMPQSEKILSEIESRMEKRLRKGSDIYRPYYMLAQIHAIRGNNDSVFSMLDQAVDNGFRGYGDDINFLSWQVNPIFSDLRQNSRFIMLQKRVEKIIQQERVEAGLLAQAY</sequence>
<dbReference type="PANTHER" id="PTHR44858:SF1">
    <property type="entry name" value="UDP-N-ACETYLGLUCOSAMINE--PEPTIDE N-ACETYLGLUCOSAMINYLTRANSFERASE SPINDLY-RELATED"/>
    <property type="match status" value="1"/>
</dbReference>
<dbReference type="Pfam" id="PF13414">
    <property type="entry name" value="TPR_11"/>
    <property type="match status" value="1"/>
</dbReference>
<evidence type="ECO:0000256" key="3">
    <source>
        <dbReference type="SAM" id="MobiDB-lite"/>
    </source>
</evidence>
<protein>
    <submittedName>
        <fullName evidence="5">Uncharacterized protein</fullName>
    </submittedName>
</protein>
<dbReference type="PROSITE" id="PS50005">
    <property type="entry name" value="TPR"/>
    <property type="match status" value="1"/>
</dbReference>
<keyword evidence="1" id="KW-0677">Repeat</keyword>
<dbReference type="EMBL" id="UINC01034518">
    <property type="protein sequence ID" value="SVB25484.1"/>
    <property type="molecule type" value="Genomic_DNA"/>
</dbReference>
<dbReference type="Gene3D" id="1.25.40.10">
    <property type="entry name" value="Tetratricopeptide repeat domain"/>
    <property type="match status" value="1"/>
</dbReference>
<evidence type="ECO:0000313" key="5">
    <source>
        <dbReference type="EMBL" id="SVB25484.1"/>
    </source>
</evidence>
<keyword evidence="2" id="KW-0802">TPR repeat</keyword>
<feature type="transmembrane region" description="Helical" evidence="4">
    <location>
        <begin position="64"/>
        <end position="81"/>
    </location>
</feature>
<dbReference type="InterPro" id="IPR011990">
    <property type="entry name" value="TPR-like_helical_dom_sf"/>
</dbReference>
<dbReference type="PANTHER" id="PTHR44858">
    <property type="entry name" value="TETRATRICOPEPTIDE REPEAT PROTEIN 6"/>
    <property type="match status" value="1"/>
</dbReference>
<keyword evidence="4" id="KW-1133">Transmembrane helix</keyword>
<evidence type="ECO:0000256" key="4">
    <source>
        <dbReference type="SAM" id="Phobius"/>
    </source>
</evidence>
<feature type="region of interest" description="Disordered" evidence="3">
    <location>
        <begin position="29"/>
        <end position="59"/>
    </location>
</feature>
<evidence type="ECO:0000256" key="2">
    <source>
        <dbReference type="ARBA" id="ARBA00022803"/>
    </source>
</evidence>
<name>A0A382CI27_9ZZZZ</name>
<organism evidence="5">
    <name type="scientific">marine metagenome</name>
    <dbReference type="NCBI Taxonomy" id="408172"/>
    <lineage>
        <taxon>unclassified sequences</taxon>
        <taxon>metagenomes</taxon>
        <taxon>ecological metagenomes</taxon>
    </lineage>
</organism>
<keyword evidence="4" id="KW-0812">Transmembrane</keyword>
<dbReference type="SUPFAM" id="SSF48452">
    <property type="entry name" value="TPR-like"/>
    <property type="match status" value="1"/>
</dbReference>
<proteinExistence type="predicted"/>
<evidence type="ECO:0000256" key="1">
    <source>
        <dbReference type="ARBA" id="ARBA00022737"/>
    </source>
</evidence>
<keyword evidence="4" id="KW-0472">Membrane</keyword>
<reference evidence="5" key="1">
    <citation type="submission" date="2018-05" db="EMBL/GenBank/DDBJ databases">
        <authorList>
            <person name="Lanie J.A."/>
            <person name="Ng W.-L."/>
            <person name="Kazmierczak K.M."/>
            <person name="Andrzejewski T.M."/>
            <person name="Davidsen T.M."/>
            <person name="Wayne K.J."/>
            <person name="Tettelin H."/>
            <person name="Glass J.I."/>
            <person name="Rusch D."/>
            <person name="Podicherti R."/>
            <person name="Tsui H.-C.T."/>
            <person name="Winkler M.E."/>
        </authorList>
    </citation>
    <scope>NUCLEOTIDE SEQUENCE</scope>
</reference>
<accession>A0A382CI27</accession>
<gene>
    <name evidence="5" type="ORF">METZ01_LOCUS178338</name>
</gene>
<feature type="compositionally biased region" description="Basic and acidic residues" evidence="3">
    <location>
        <begin position="29"/>
        <end position="38"/>
    </location>
</feature>
<feature type="non-terminal residue" evidence="5">
    <location>
        <position position="1"/>
    </location>
</feature>
<dbReference type="Gene3D" id="3.40.50.10070">
    <property type="entry name" value="TolB, N-terminal domain"/>
    <property type="match status" value="1"/>
</dbReference>